<keyword evidence="4" id="KW-0540">Nuclease</keyword>
<dbReference type="InterPro" id="IPR043128">
    <property type="entry name" value="Rev_trsase/Diguanyl_cyclase"/>
</dbReference>
<reference evidence="13" key="1">
    <citation type="submission" date="2017-08" db="EMBL/GenBank/DDBJ databases">
        <title>Microbulbifer marisrubri sp. nov., a halophilic alphaproteobacterium isolated from marine sediment of the Yellow Sea, China.</title>
        <authorList>
            <person name="Zhang G."/>
            <person name="Xiong Q."/>
        </authorList>
    </citation>
    <scope>NUCLEOTIDE SEQUENCE [LARGE SCALE GENOMIC DNA]</scope>
    <source>
        <strain evidence="13">WRN-8</strain>
    </source>
</reference>
<keyword evidence="9" id="KW-0067">ATP-binding</keyword>
<dbReference type="Pfam" id="PF18211">
    <property type="entry name" value="Csm1_B"/>
    <property type="match status" value="1"/>
</dbReference>
<feature type="domain" description="GGDEF" evidence="12">
    <location>
        <begin position="634"/>
        <end position="775"/>
    </location>
</feature>
<keyword evidence="10" id="KW-0051">Antiviral defense</keyword>
<dbReference type="EMBL" id="LRFG02000002">
    <property type="protein sequence ID" value="PCO05602.1"/>
    <property type="molecule type" value="Genomic_DNA"/>
</dbReference>
<dbReference type="Pfam" id="PF22335">
    <property type="entry name" value="Cas10-Cmr2_palm2"/>
    <property type="match status" value="1"/>
</dbReference>
<dbReference type="InterPro" id="IPR000160">
    <property type="entry name" value="GGDEF_dom"/>
</dbReference>
<dbReference type="PANTHER" id="PTHR36528">
    <property type="entry name" value="CRISPR SYSTEM SINGLE-STRAND-SPECIFIC DEOXYRIBONUCLEASE CAS10/CSM1 (SUBTYPE III-A)"/>
    <property type="match status" value="1"/>
</dbReference>
<dbReference type="PANTHER" id="PTHR36528:SF1">
    <property type="entry name" value="CRISPR SYSTEM SINGLE-STRAND-SPECIFIC DEOXYRIBONUCLEASE CAS10_CSM1 (SUBTYPE III-A)"/>
    <property type="match status" value="1"/>
</dbReference>
<keyword evidence="7" id="KW-0378">Hydrolase</keyword>
<protein>
    <recommendedName>
        <fullName evidence="2">CRISPR system single-strand-specific deoxyribonuclease Cas10/Csm1 (subtype III-A)</fullName>
    </recommendedName>
    <alternativeName>
        <fullName evidence="11">Cyclic oligoadenylate synthase</fullName>
    </alternativeName>
</protein>
<evidence type="ECO:0000256" key="9">
    <source>
        <dbReference type="ARBA" id="ARBA00022840"/>
    </source>
</evidence>
<sequence length="891" mass="98919">MNQDNLQLLSSRVALAAYLHDLGKFAERAQLPMDEETLAVHLQEYCPRKEQGGRTWYTHRHAAYTALGFDLLEQHLPELIGPEMAPFASWRSKEADDSLLNAAARHHKPETFLQWVIATADRVASGFDREKFEQYNAAEEGTSTGKNHFQARQLTLFEQIRLDGKTAGQASELQFRYPLKPLSVSSLFPQSRAACEPADNTLAQAEYLGLWEGFSTALEEIPASHRGQLPLWLDHFDSLWQCYAQAIPSATAFGVRPDVSLYDHSRTTAALAAALWRYHHDLGHEEAEVAVQMRLGSDWDEQKLLLVQGDFFNIQEFIFATGGDSAKKAAKLLRGRSAYVSLLTECAALRVLDDLGLPPTSQVINAAGKFLILAPNTEPVRMQLMETQRRINDWFLQQSYGQAGLGLAWEAASCNDFVARSDGAAPFQQLMARLMASLERAKFQAFSLCGSGAPAPVFTEYLEQFDPAVGACRLSGRAPGRADLDGVCALAADQVRLGEMLVSDRFQRLLLTNKPLQGRGGLSVAIFGYSLYFTAAEESSGKFGAEASSGNLRRAWDFSLPPEDPAEPLWQGYGRRAFNGYVPRFDSSAHYADGKYQGCDSDDIESGAVKTFNHIACEDRTPNPAQEGQWAGIAALGILKGDVDNLGSIFAAGLPGNSFARMSALSRQLDQFFTVFLPWHCARHFPDTYTVFAGGDDFFLIGPWRSQIRLAQSMRAEFKRYVAENPQLHFSAGIALHKPGLPLAQLSAAGEEALERAKGYRHHEQHKDAVCCFDSVLGWPKFEALVGEEGCEQQLLTLRNEVNLSTSYVYGLLSLSEQAEAAAAGDPSASIWRSRFAYRTQRMVVERHRGRADSEAVKKLYERLADEVGDAIAQYRRAYRLALQSYLYRLR</sequence>
<evidence type="ECO:0000256" key="1">
    <source>
        <dbReference type="ARBA" id="ARBA00005700"/>
    </source>
</evidence>
<evidence type="ECO:0000256" key="4">
    <source>
        <dbReference type="ARBA" id="ARBA00022722"/>
    </source>
</evidence>
<accession>A0ABX4HZP6</accession>
<keyword evidence="6" id="KW-0255">Endonuclease</keyword>
<dbReference type="InterPro" id="IPR054767">
    <property type="entry name" value="Cas10-Cmr2_palm2"/>
</dbReference>
<evidence type="ECO:0000313" key="13">
    <source>
        <dbReference type="EMBL" id="PCO05602.1"/>
    </source>
</evidence>
<dbReference type="Gene3D" id="3.30.70.270">
    <property type="match status" value="1"/>
</dbReference>
<keyword evidence="3" id="KW-0808">Transferase</keyword>
<keyword evidence="8" id="KW-0269">Exonuclease</keyword>
<evidence type="ECO:0000256" key="8">
    <source>
        <dbReference type="ARBA" id="ARBA00022839"/>
    </source>
</evidence>
<comment type="similarity">
    <text evidence="1">Belongs to the CRISPR-associated Cas10/Csm1 family.</text>
</comment>
<dbReference type="InterPro" id="IPR013408">
    <property type="entry name" value="Cas10/Csm1"/>
</dbReference>
<evidence type="ECO:0000256" key="10">
    <source>
        <dbReference type="ARBA" id="ARBA00023118"/>
    </source>
</evidence>
<proteinExistence type="inferred from homology"/>
<dbReference type="PROSITE" id="PS50887">
    <property type="entry name" value="GGDEF"/>
    <property type="match status" value="1"/>
</dbReference>
<dbReference type="RefSeq" id="WP_067082629.1">
    <property type="nucleotide sequence ID" value="NZ_LRFG02000002.1"/>
</dbReference>
<evidence type="ECO:0000256" key="7">
    <source>
        <dbReference type="ARBA" id="ARBA00022801"/>
    </source>
</evidence>
<dbReference type="Proteomes" id="UP000218427">
    <property type="component" value="Unassembled WGS sequence"/>
</dbReference>
<evidence type="ECO:0000259" key="12">
    <source>
        <dbReference type="PROSITE" id="PS50887"/>
    </source>
</evidence>
<dbReference type="InterPro" id="IPR052117">
    <property type="entry name" value="Cas10/Csm1_subtype-III-A"/>
</dbReference>
<gene>
    <name evidence="13" type="primary">cas10</name>
    <name evidence="13" type="ORF">AWR36_006180</name>
</gene>
<evidence type="ECO:0000313" key="14">
    <source>
        <dbReference type="Proteomes" id="UP000218427"/>
    </source>
</evidence>
<evidence type="ECO:0000256" key="6">
    <source>
        <dbReference type="ARBA" id="ARBA00022759"/>
    </source>
</evidence>
<evidence type="ECO:0000256" key="11">
    <source>
        <dbReference type="ARBA" id="ARBA00032922"/>
    </source>
</evidence>
<dbReference type="NCBIfam" id="TIGR02578">
    <property type="entry name" value="cas_TM1811_Csm1"/>
    <property type="match status" value="1"/>
</dbReference>
<name>A0ABX4HZP6_9GAMM</name>
<dbReference type="InterPro" id="IPR041062">
    <property type="entry name" value="Csm1_B"/>
</dbReference>
<evidence type="ECO:0000256" key="3">
    <source>
        <dbReference type="ARBA" id="ARBA00022679"/>
    </source>
</evidence>
<organism evidence="13 14">
    <name type="scientific">Microbulbifer flavimaris</name>
    <dbReference type="NCBI Taxonomy" id="1781068"/>
    <lineage>
        <taxon>Bacteria</taxon>
        <taxon>Pseudomonadati</taxon>
        <taxon>Pseudomonadota</taxon>
        <taxon>Gammaproteobacteria</taxon>
        <taxon>Cellvibrionales</taxon>
        <taxon>Microbulbiferaceae</taxon>
        <taxon>Microbulbifer</taxon>
    </lineage>
</organism>
<comment type="caution">
    <text evidence="13">The sequence shown here is derived from an EMBL/GenBank/DDBJ whole genome shotgun (WGS) entry which is preliminary data.</text>
</comment>
<evidence type="ECO:0000256" key="2">
    <source>
        <dbReference type="ARBA" id="ARBA00014333"/>
    </source>
</evidence>
<keyword evidence="5" id="KW-0547">Nucleotide-binding</keyword>
<keyword evidence="14" id="KW-1185">Reference proteome</keyword>
<evidence type="ECO:0000256" key="5">
    <source>
        <dbReference type="ARBA" id="ARBA00022741"/>
    </source>
</evidence>